<reference evidence="8 9" key="1">
    <citation type="submission" date="2016-04" db="EMBL/GenBank/DDBJ databases">
        <title>Evolutionary innovation and constraint leading to complex multicellularity in the Ascomycota.</title>
        <authorList>
            <person name="Cisse O."/>
            <person name="Nguyen A."/>
            <person name="Hewitt D.A."/>
            <person name="Jedd G."/>
            <person name="Stajich J.E."/>
        </authorList>
    </citation>
    <scope>NUCLEOTIDE SEQUENCE [LARGE SCALE GENOMIC DNA]</scope>
    <source>
        <strain evidence="8 9">DAH-3</strain>
    </source>
</reference>
<keyword evidence="3 5" id="KW-0493">Microtubule</keyword>
<keyword evidence="9" id="KW-1185">Reference proteome</keyword>
<dbReference type="InterPro" id="IPR007259">
    <property type="entry name" value="GCP"/>
</dbReference>
<evidence type="ECO:0000256" key="3">
    <source>
        <dbReference type="ARBA" id="ARBA00022701"/>
    </source>
</evidence>
<dbReference type="GO" id="GO:0007020">
    <property type="term" value="P:microtubule nucleation"/>
    <property type="evidence" value="ECO:0007669"/>
    <property type="project" value="InterPro"/>
</dbReference>
<evidence type="ECO:0000256" key="5">
    <source>
        <dbReference type="RuleBase" id="RU363050"/>
    </source>
</evidence>
<name>A0A1U7LIM8_NEOID</name>
<dbReference type="EMBL" id="LXFE01003168">
    <property type="protein sequence ID" value="OLL22478.1"/>
    <property type="molecule type" value="Genomic_DNA"/>
</dbReference>
<dbReference type="GO" id="GO:0000278">
    <property type="term" value="P:mitotic cell cycle"/>
    <property type="evidence" value="ECO:0007669"/>
    <property type="project" value="TreeGrafter"/>
</dbReference>
<dbReference type="Pfam" id="PF04130">
    <property type="entry name" value="GCP_C_terminal"/>
    <property type="match status" value="1"/>
</dbReference>
<dbReference type="GO" id="GO:0043015">
    <property type="term" value="F:gamma-tubulin binding"/>
    <property type="evidence" value="ECO:0007669"/>
    <property type="project" value="InterPro"/>
</dbReference>
<dbReference type="STRING" id="1198029.A0A1U7LIM8"/>
<comment type="caution">
    <text evidence="8">The sequence shown here is derived from an EMBL/GenBank/DDBJ whole genome shotgun (WGS) entry which is preliminary data.</text>
</comment>
<proteinExistence type="inferred from homology"/>
<comment type="similarity">
    <text evidence="1 5">Belongs to the TUBGCP family.</text>
</comment>
<dbReference type="PANTHER" id="PTHR19302">
    <property type="entry name" value="GAMMA TUBULIN COMPLEX PROTEIN"/>
    <property type="match status" value="1"/>
</dbReference>
<keyword evidence="4 5" id="KW-0206">Cytoskeleton</keyword>
<dbReference type="GO" id="GO:0051321">
    <property type="term" value="P:meiotic cell cycle"/>
    <property type="evidence" value="ECO:0007669"/>
    <property type="project" value="TreeGrafter"/>
</dbReference>
<dbReference type="Pfam" id="PF17681">
    <property type="entry name" value="GCP_N_terminal"/>
    <property type="match status" value="1"/>
</dbReference>
<dbReference type="GO" id="GO:0000930">
    <property type="term" value="C:gamma-tubulin complex"/>
    <property type="evidence" value="ECO:0007669"/>
    <property type="project" value="UniProtKB-ARBA"/>
</dbReference>
<sequence>MSVSHNDRSKFSFQDLYPQSSYLNVNSTSLFGELDCSLAILESTPSTLLDLGSQGGVIPSVGSNARTIFDLEHVSSDGSEIDLSPREGNIAATTTGKSSEFIDSGSVQMEDPWLNFREELIGEPIFTWENTFQLIDLPYYQEIRVSSDVSISVLCSSLISAASGRNSLLFKWDVTENQFVKNVAHLQIKDVSECTMREIVQIALDCGREFRCLRSLIDEVLDDVDYYGPTLTALSTHLIILLDSYNQGLAKLCSNHSLIQITQEIVDASRILSFFQEIFDEKPRGTKLLDILYNATVQYDRTGNPIGPILFAMLRSCSKVYLALIGKWVGLQKMDSFGGIENLQDWDNIDPSREFFVQKVGNEGDSYDALDSRYQIIEPKIPQFLTDEIIQLIFETGKNIRLLRRCVPDSSVCWALKLNTRVRGINLEFQRTWAEYEELLIEVERYELDVLEEISILEAQPMFAAKKANPLDIWGLSKDGIASALVSLRMAMNHDIPTVKSSSAKSLFEDIASIESSNERRPPLPTFHRRGFLAVLRCQARLVNTMLSSLMFDDLKLNDHFSMLRDTFLFGDGQFAVRFKESVFDELKIVNRKDWPPSGTEVSCAFGGLGIEKGISFAVREEYKPTSINDIEALSFLKMSYTPPFLVDGIISTSIIKKYDQIFLFLIKLIRIDHCCRLRLRLLGKSAYAALTFAQAIMNYTFEHLTITWNSFIKQINHESSIRQLREMHDHALDRMLYGSMLSAGQEPFMDMLNNIFSEILHENHNLGNSIREFVSTISKLNEKGGGRLGRGAKEDFSSVQYAMDVSDASVAGGFLGDLLVKLNINEFW</sequence>
<evidence type="ECO:0000256" key="2">
    <source>
        <dbReference type="ARBA" id="ARBA00022490"/>
    </source>
</evidence>
<dbReference type="OMA" id="RVHEDEY"/>
<evidence type="ECO:0000259" key="6">
    <source>
        <dbReference type="Pfam" id="PF04130"/>
    </source>
</evidence>
<feature type="domain" description="Gamma tubulin complex component protein N-terminal" evidence="7">
    <location>
        <begin position="158"/>
        <end position="427"/>
    </location>
</feature>
<dbReference type="GO" id="GO:0005874">
    <property type="term" value="C:microtubule"/>
    <property type="evidence" value="ECO:0007669"/>
    <property type="project" value="UniProtKB-KW"/>
</dbReference>
<accession>A0A1U7LIM8</accession>
<dbReference type="GO" id="GO:0005816">
    <property type="term" value="C:spindle pole body"/>
    <property type="evidence" value="ECO:0007669"/>
    <property type="project" value="UniProtKB-ARBA"/>
</dbReference>
<dbReference type="GO" id="GO:0031122">
    <property type="term" value="P:cytoplasmic microtubule organization"/>
    <property type="evidence" value="ECO:0007669"/>
    <property type="project" value="TreeGrafter"/>
</dbReference>
<dbReference type="InterPro" id="IPR041470">
    <property type="entry name" value="GCP_N"/>
</dbReference>
<evidence type="ECO:0000256" key="4">
    <source>
        <dbReference type="ARBA" id="ARBA00023212"/>
    </source>
</evidence>
<dbReference type="GO" id="GO:0051225">
    <property type="term" value="P:spindle assembly"/>
    <property type="evidence" value="ECO:0007669"/>
    <property type="project" value="TreeGrafter"/>
</dbReference>
<evidence type="ECO:0000313" key="8">
    <source>
        <dbReference type="EMBL" id="OLL22478.1"/>
    </source>
</evidence>
<comment type="subcellular location">
    <subcellularLocation>
        <location evidence="5">Cytoplasm</location>
        <location evidence="5">Cytoskeleton</location>
        <location evidence="5">Microtubule organizing center</location>
    </subcellularLocation>
</comment>
<dbReference type="GO" id="GO:0051011">
    <property type="term" value="F:microtubule minus-end binding"/>
    <property type="evidence" value="ECO:0007669"/>
    <property type="project" value="TreeGrafter"/>
</dbReference>
<gene>
    <name evidence="8" type="ORF">NEOLI_003692</name>
</gene>
<dbReference type="Proteomes" id="UP000186594">
    <property type="component" value="Unassembled WGS sequence"/>
</dbReference>
<keyword evidence="2 5" id="KW-0963">Cytoplasm</keyword>
<dbReference type="Gene3D" id="1.20.120.1900">
    <property type="entry name" value="Gamma-tubulin complex, C-terminal domain"/>
    <property type="match status" value="1"/>
</dbReference>
<evidence type="ECO:0000256" key="1">
    <source>
        <dbReference type="ARBA" id="ARBA00010337"/>
    </source>
</evidence>
<dbReference type="OrthoDB" id="775571at2759"/>
<organism evidence="8 9">
    <name type="scientific">Neolecta irregularis (strain DAH-3)</name>
    <dbReference type="NCBI Taxonomy" id="1198029"/>
    <lineage>
        <taxon>Eukaryota</taxon>
        <taxon>Fungi</taxon>
        <taxon>Dikarya</taxon>
        <taxon>Ascomycota</taxon>
        <taxon>Taphrinomycotina</taxon>
        <taxon>Neolectales</taxon>
        <taxon>Neolectaceae</taxon>
        <taxon>Neolecta</taxon>
    </lineage>
</organism>
<evidence type="ECO:0000259" key="7">
    <source>
        <dbReference type="Pfam" id="PF17681"/>
    </source>
</evidence>
<dbReference type="AlphaFoldDB" id="A0A1U7LIM8"/>
<dbReference type="PANTHER" id="PTHR19302:SF70">
    <property type="entry name" value="GAMMA-TUBULIN COMPLEX COMPONENT 6"/>
    <property type="match status" value="1"/>
</dbReference>
<dbReference type="InterPro" id="IPR042241">
    <property type="entry name" value="GCP_C_sf"/>
</dbReference>
<evidence type="ECO:0000313" key="9">
    <source>
        <dbReference type="Proteomes" id="UP000186594"/>
    </source>
</evidence>
<dbReference type="InterPro" id="IPR040457">
    <property type="entry name" value="GCP_C"/>
</dbReference>
<protein>
    <recommendedName>
        <fullName evidence="5">Spindle pole body component</fullName>
    </recommendedName>
</protein>
<feature type="domain" description="Gamma tubulin complex component C-terminal" evidence="6">
    <location>
        <begin position="557"/>
        <end position="829"/>
    </location>
</feature>
<dbReference type="GO" id="GO:0000922">
    <property type="term" value="C:spindle pole"/>
    <property type="evidence" value="ECO:0007669"/>
    <property type="project" value="InterPro"/>
</dbReference>